<sequence>MQISKDGHLLVVTGAWPGIDRYRLLSYPETIWLRKESPDSEGQADNKEYCGGDTKRAQEKYSLNCPDLEHFWLQ</sequence>
<organism evidence="1 2">
    <name type="scientific">Microbulbifer spongiae</name>
    <dbReference type="NCBI Taxonomy" id="2944933"/>
    <lineage>
        <taxon>Bacteria</taxon>
        <taxon>Pseudomonadati</taxon>
        <taxon>Pseudomonadota</taxon>
        <taxon>Gammaproteobacteria</taxon>
        <taxon>Cellvibrionales</taxon>
        <taxon>Microbulbiferaceae</taxon>
        <taxon>Microbulbifer</taxon>
    </lineage>
</organism>
<evidence type="ECO:0000313" key="2">
    <source>
        <dbReference type="Proteomes" id="UP001321520"/>
    </source>
</evidence>
<evidence type="ECO:0000313" key="1">
    <source>
        <dbReference type="EMBL" id="WKD49859.1"/>
    </source>
</evidence>
<proteinExistence type="predicted"/>
<name>A0ABY9EEB6_9GAMM</name>
<accession>A0ABY9EEB6</accession>
<gene>
    <name evidence="1" type="ORF">M8T91_00070</name>
</gene>
<reference evidence="1 2" key="1">
    <citation type="submission" date="2022-05" db="EMBL/GenBank/DDBJ databases">
        <title>Microbulbifer sp. nov., isolated from sponge.</title>
        <authorList>
            <person name="Gao L."/>
        </authorList>
    </citation>
    <scope>NUCLEOTIDE SEQUENCE [LARGE SCALE GENOMIC DNA]</scope>
    <source>
        <strain evidence="1 2">MI-G</strain>
    </source>
</reference>
<evidence type="ECO:0008006" key="3">
    <source>
        <dbReference type="Google" id="ProtNLM"/>
    </source>
</evidence>
<dbReference type="RefSeq" id="WP_301415704.1">
    <property type="nucleotide sequence ID" value="NZ_CP098023.1"/>
</dbReference>
<protein>
    <recommendedName>
        <fullName evidence="3">NTR domain-containing protein</fullName>
    </recommendedName>
</protein>
<keyword evidence="2" id="KW-1185">Reference proteome</keyword>
<dbReference type="EMBL" id="CP098023">
    <property type="protein sequence ID" value="WKD49859.1"/>
    <property type="molecule type" value="Genomic_DNA"/>
</dbReference>
<dbReference type="Proteomes" id="UP001321520">
    <property type="component" value="Chromosome"/>
</dbReference>